<keyword evidence="4" id="KW-0812">Transmembrane</keyword>
<keyword evidence="11" id="KW-1185">Reference proteome</keyword>
<keyword evidence="7" id="KW-0325">Glycoprotein</keyword>
<evidence type="ECO:0000256" key="6">
    <source>
        <dbReference type="ARBA" id="ARBA00023136"/>
    </source>
</evidence>
<feature type="chain" id="PRO_5045477052" description="Glycosyltransferase 61 catalytic domain-containing protein" evidence="8">
    <location>
        <begin position="19"/>
        <end position="375"/>
    </location>
</feature>
<evidence type="ECO:0000313" key="11">
    <source>
        <dbReference type="Proteomes" id="UP001470230"/>
    </source>
</evidence>
<dbReference type="PANTHER" id="PTHR20961:SF38">
    <property type="entry name" value="PROTEIN O-LINKED-MANNOSE BETA-1,4-N-ACETYLGLUCOSAMINYLTRANSFERASE 2"/>
    <property type="match status" value="1"/>
</dbReference>
<evidence type="ECO:0000256" key="2">
    <source>
        <dbReference type="ARBA" id="ARBA00022676"/>
    </source>
</evidence>
<dbReference type="Pfam" id="PF04577">
    <property type="entry name" value="Glyco_transf_61"/>
    <property type="match status" value="1"/>
</dbReference>
<comment type="subcellular location">
    <subcellularLocation>
        <location evidence="1">Membrane</location>
        <topology evidence="1">Single-pass membrane protein</topology>
    </subcellularLocation>
</comment>
<evidence type="ECO:0000259" key="9">
    <source>
        <dbReference type="Pfam" id="PF04577"/>
    </source>
</evidence>
<organism evidence="10 11">
    <name type="scientific">Tritrichomonas musculus</name>
    <dbReference type="NCBI Taxonomy" id="1915356"/>
    <lineage>
        <taxon>Eukaryota</taxon>
        <taxon>Metamonada</taxon>
        <taxon>Parabasalia</taxon>
        <taxon>Tritrichomonadida</taxon>
        <taxon>Tritrichomonadidae</taxon>
        <taxon>Tritrichomonas</taxon>
    </lineage>
</organism>
<comment type="caution">
    <text evidence="10">The sequence shown here is derived from an EMBL/GenBank/DDBJ whole genome shotgun (WGS) entry which is preliminary data.</text>
</comment>
<keyword evidence="3" id="KW-0808">Transferase</keyword>
<name>A0ABR2KTY3_9EUKA</name>
<keyword evidence="6" id="KW-0472">Membrane</keyword>
<feature type="signal peptide" evidence="8">
    <location>
        <begin position="1"/>
        <end position="18"/>
    </location>
</feature>
<evidence type="ECO:0000256" key="8">
    <source>
        <dbReference type="SAM" id="SignalP"/>
    </source>
</evidence>
<keyword evidence="8" id="KW-0732">Signal</keyword>
<evidence type="ECO:0000256" key="3">
    <source>
        <dbReference type="ARBA" id="ARBA00022679"/>
    </source>
</evidence>
<evidence type="ECO:0000313" key="10">
    <source>
        <dbReference type="EMBL" id="KAK8894246.1"/>
    </source>
</evidence>
<accession>A0ABR2KTY3</accession>
<evidence type="ECO:0000256" key="7">
    <source>
        <dbReference type="ARBA" id="ARBA00023180"/>
    </source>
</evidence>
<dbReference type="PANTHER" id="PTHR20961">
    <property type="entry name" value="GLYCOSYLTRANSFERASE"/>
    <property type="match status" value="1"/>
</dbReference>
<evidence type="ECO:0000256" key="4">
    <source>
        <dbReference type="ARBA" id="ARBA00022692"/>
    </source>
</evidence>
<sequence length="375" mass="43989">MILFLVISCSSLINLSSAYPVKVSYNGYWRQYRICHPPFNWSLPRGLKPKYEELFWVQPENMRHFIDTNKSDHCAVVRLVRNGSVFLPYPNLSNVTHFINTKTAPKQAKKTDYQLLLIMTGHWGHYFQHFFDNIGPQLSVAIDVMGLDLKKINIVVDTSQLFPNVPKLWQRMGFKEVIFSKVNKNYTAENLVYIESTPRVHPHYFVNLRRFLKIPTNPPKKIIFISRKMSNSYYNQRFILNEDELIEMIFQIYGKNNVVIYDHHNYTLDETIQLFSQARAIIGAHGGGMYNQFFAPKSAVIIEIMPIKPNGLYPDQKSKDEIPSFSHMAVWSNSLLIGQTFYRYYQITYLSNFKIDLKKFEKFLSRVPELIDDEL</sequence>
<dbReference type="EMBL" id="JAPFFF010000003">
    <property type="protein sequence ID" value="KAK8894246.1"/>
    <property type="molecule type" value="Genomic_DNA"/>
</dbReference>
<reference evidence="10 11" key="1">
    <citation type="submission" date="2024-04" db="EMBL/GenBank/DDBJ databases">
        <title>Tritrichomonas musculus Genome.</title>
        <authorList>
            <person name="Alves-Ferreira E."/>
            <person name="Grigg M."/>
            <person name="Lorenzi H."/>
            <person name="Galac M."/>
        </authorList>
    </citation>
    <scope>NUCLEOTIDE SEQUENCE [LARGE SCALE GENOMIC DNA]</scope>
    <source>
        <strain evidence="10 11">EAF2021</strain>
    </source>
</reference>
<dbReference type="InterPro" id="IPR049625">
    <property type="entry name" value="Glyco_transf_61_cat"/>
</dbReference>
<keyword evidence="2" id="KW-0328">Glycosyltransferase</keyword>
<protein>
    <recommendedName>
        <fullName evidence="9">Glycosyltransferase 61 catalytic domain-containing protein</fullName>
    </recommendedName>
</protein>
<gene>
    <name evidence="10" type="ORF">M9Y10_022681</name>
</gene>
<dbReference type="Proteomes" id="UP001470230">
    <property type="component" value="Unassembled WGS sequence"/>
</dbReference>
<evidence type="ECO:0000256" key="5">
    <source>
        <dbReference type="ARBA" id="ARBA00022989"/>
    </source>
</evidence>
<keyword evidence="5" id="KW-1133">Transmembrane helix</keyword>
<dbReference type="InterPro" id="IPR007657">
    <property type="entry name" value="Glycosyltransferase_61"/>
</dbReference>
<proteinExistence type="predicted"/>
<feature type="domain" description="Glycosyltransferase 61 catalytic" evidence="9">
    <location>
        <begin position="127"/>
        <end position="302"/>
    </location>
</feature>
<evidence type="ECO:0000256" key="1">
    <source>
        <dbReference type="ARBA" id="ARBA00004167"/>
    </source>
</evidence>